<proteinExistence type="predicted"/>
<evidence type="ECO:0000313" key="3">
    <source>
        <dbReference type="Proteomes" id="UP000243629"/>
    </source>
</evidence>
<dbReference type="EMBL" id="FOUI01000007">
    <property type="protein sequence ID" value="SFM54396.1"/>
    <property type="molecule type" value="Genomic_DNA"/>
</dbReference>
<name>A0A1I4RQE0_9GAMM</name>
<dbReference type="STRING" id="1720063.SAMN05216217_107123"/>
<feature type="transmembrane region" description="Helical" evidence="1">
    <location>
        <begin position="105"/>
        <end position="124"/>
    </location>
</feature>
<gene>
    <name evidence="2" type="ORF">SAMN05216217_107123</name>
</gene>
<evidence type="ECO:0000313" key="2">
    <source>
        <dbReference type="EMBL" id="SFM54396.1"/>
    </source>
</evidence>
<organism evidence="2 3">
    <name type="scientific">Halopseudomonas yangmingensis</name>
    <dbReference type="NCBI Taxonomy" id="1720063"/>
    <lineage>
        <taxon>Bacteria</taxon>
        <taxon>Pseudomonadati</taxon>
        <taxon>Pseudomonadota</taxon>
        <taxon>Gammaproteobacteria</taxon>
        <taxon>Pseudomonadales</taxon>
        <taxon>Pseudomonadaceae</taxon>
        <taxon>Halopseudomonas</taxon>
    </lineage>
</organism>
<sequence length="198" mass="21904">MILPVIWQDTSQGKNASMSPTAYEAERALRDIATINRRAAGFQDYQAESLQLMLWGLFYMIGFAGVAAFELPVLLWWGGLLVVTVLFGSRLVSRGHPDSPGIIGRYLLVLAIILGFVVLMTITLQPLTDQQVSLLAPVFVSVLYLLRGTQLPRYLLIGISLLLPCLVSYWMAGEHFWWAMSLACGAPMLGAGLWLRFG</sequence>
<keyword evidence="1" id="KW-0472">Membrane</keyword>
<reference evidence="3" key="1">
    <citation type="submission" date="2016-10" db="EMBL/GenBank/DDBJ databases">
        <authorList>
            <person name="Varghese N."/>
            <person name="Submissions S."/>
        </authorList>
    </citation>
    <scope>NUCLEOTIDE SEQUENCE [LARGE SCALE GENOMIC DNA]</scope>
    <source>
        <strain evidence="3">DSM 24213</strain>
    </source>
</reference>
<feature type="transmembrane region" description="Helical" evidence="1">
    <location>
        <begin position="176"/>
        <end position="195"/>
    </location>
</feature>
<dbReference type="AlphaFoldDB" id="A0A1I4RQE0"/>
<protein>
    <submittedName>
        <fullName evidence="2">Uncharacterized protein</fullName>
    </submittedName>
</protein>
<feature type="transmembrane region" description="Helical" evidence="1">
    <location>
        <begin position="153"/>
        <end position="170"/>
    </location>
</feature>
<evidence type="ECO:0000256" key="1">
    <source>
        <dbReference type="SAM" id="Phobius"/>
    </source>
</evidence>
<keyword evidence="3" id="KW-1185">Reference proteome</keyword>
<feature type="transmembrane region" description="Helical" evidence="1">
    <location>
        <begin position="52"/>
        <end position="69"/>
    </location>
</feature>
<feature type="transmembrane region" description="Helical" evidence="1">
    <location>
        <begin position="130"/>
        <end position="146"/>
    </location>
</feature>
<keyword evidence="1" id="KW-0812">Transmembrane</keyword>
<keyword evidence="1" id="KW-1133">Transmembrane helix</keyword>
<dbReference type="Proteomes" id="UP000243629">
    <property type="component" value="Unassembled WGS sequence"/>
</dbReference>
<accession>A0A1I4RQE0</accession>
<feature type="transmembrane region" description="Helical" evidence="1">
    <location>
        <begin position="75"/>
        <end position="93"/>
    </location>
</feature>